<comment type="caution">
    <text evidence="2">The sequence shown here is derived from an EMBL/GenBank/DDBJ whole genome shotgun (WGS) entry which is preliminary data.</text>
</comment>
<evidence type="ECO:0000313" key="2">
    <source>
        <dbReference type="EMBL" id="RIA87708.1"/>
    </source>
</evidence>
<proteinExistence type="predicted"/>
<feature type="chain" id="PRO_5017279788" evidence="1">
    <location>
        <begin position="22"/>
        <end position="165"/>
    </location>
</feature>
<keyword evidence="3" id="KW-1185">Reference proteome</keyword>
<feature type="signal peptide" evidence="1">
    <location>
        <begin position="1"/>
        <end position="21"/>
    </location>
</feature>
<evidence type="ECO:0000256" key="1">
    <source>
        <dbReference type="SAM" id="SignalP"/>
    </source>
</evidence>
<dbReference type="Proteomes" id="UP000265703">
    <property type="component" value="Unassembled WGS sequence"/>
</dbReference>
<accession>A0A397SNX5</accession>
<protein>
    <submittedName>
        <fullName evidence="2">Uncharacterized protein</fullName>
    </submittedName>
</protein>
<keyword evidence="1" id="KW-0732">Signal</keyword>
<evidence type="ECO:0000313" key="3">
    <source>
        <dbReference type="Proteomes" id="UP000265703"/>
    </source>
</evidence>
<dbReference type="AlphaFoldDB" id="A0A397SNX5"/>
<gene>
    <name evidence="2" type="ORF">C1645_827431</name>
</gene>
<sequence length="165" mass="19178">MISTSLHYMFVILIDLRMLMSTFFGSKAKGIKKAFSDTSAIAAFDFNTKKISAYGIDNDIIEEICKFSFPLQCLLVEEAYAVIERIEKEYSYEIYEGRKTIIEFVQTKKRKEAEDQRLSVVKLTERIHDKYWNVKELGNVKNTESFISMLEASINPIISKFDQEK</sequence>
<dbReference type="OrthoDB" id="2429894at2759"/>
<organism evidence="2 3">
    <name type="scientific">Glomus cerebriforme</name>
    <dbReference type="NCBI Taxonomy" id="658196"/>
    <lineage>
        <taxon>Eukaryota</taxon>
        <taxon>Fungi</taxon>
        <taxon>Fungi incertae sedis</taxon>
        <taxon>Mucoromycota</taxon>
        <taxon>Glomeromycotina</taxon>
        <taxon>Glomeromycetes</taxon>
        <taxon>Glomerales</taxon>
        <taxon>Glomeraceae</taxon>
        <taxon>Glomus</taxon>
    </lineage>
</organism>
<name>A0A397SNX5_9GLOM</name>
<reference evidence="2 3" key="1">
    <citation type="submission" date="2018-06" db="EMBL/GenBank/DDBJ databases">
        <title>Comparative genomics reveals the genomic features of Rhizophagus irregularis, R. cerebriforme, R. diaphanum and Gigaspora rosea, and their symbiotic lifestyle signature.</title>
        <authorList>
            <person name="Morin E."/>
            <person name="San Clemente H."/>
            <person name="Chen E.C.H."/>
            <person name="De La Providencia I."/>
            <person name="Hainaut M."/>
            <person name="Kuo A."/>
            <person name="Kohler A."/>
            <person name="Murat C."/>
            <person name="Tang N."/>
            <person name="Roy S."/>
            <person name="Loubradou J."/>
            <person name="Henrissat B."/>
            <person name="Grigoriev I.V."/>
            <person name="Corradi N."/>
            <person name="Roux C."/>
            <person name="Martin F.M."/>
        </authorList>
    </citation>
    <scope>NUCLEOTIDE SEQUENCE [LARGE SCALE GENOMIC DNA]</scope>
    <source>
        <strain evidence="2 3">DAOM 227022</strain>
    </source>
</reference>
<dbReference type="EMBL" id="QKYT01000297">
    <property type="protein sequence ID" value="RIA87708.1"/>
    <property type="molecule type" value="Genomic_DNA"/>
</dbReference>